<comment type="caution">
    <text evidence="1">The sequence shown here is derived from an EMBL/GenBank/DDBJ whole genome shotgun (WGS) entry which is preliminary data.</text>
</comment>
<dbReference type="STRING" id="5643.A0A060S3A1"/>
<evidence type="ECO:0000313" key="2">
    <source>
        <dbReference type="Proteomes" id="UP000029665"/>
    </source>
</evidence>
<dbReference type="OMA" id="AYIVTIW"/>
<dbReference type="OrthoDB" id="3830579at2759"/>
<gene>
    <name evidence="1" type="ORF">BN946_scf185000.g15</name>
</gene>
<organism evidence="1 2">
    <name type="scientific">Pycnoporus cinnabarinus</name>
    <name type="common">Cinnabar-red polypore</name>
    <name type="synonym">Trametes cinnabarina</name>
    <dbReference type="NCBI Taxonomy" id="5643"/>
    <lineage>
        <taxon>Eukaryota</taxon>
        <taxon>Fungi</taxon>
        <taxon>Dikarya</taxon>
        <taxon>Basidiomycota</taxon>
        <taxon>Agaricomycotina</taxon>
        <taxon>Agaricomycetes</taxon>
        <taxon>Polyporales</taxon>
        <taxon>Polyporaceae</taxon>
        <taxon>Trametes</taxon>
    </lineage>
</organism>
<dbReference type="AlphaFoldDB" id="A0A060S3A1"/>
<accession>A0A060S3A1</accession>
<dbReference type="EMBL" id="CCBP010000028">
    <property type="protein sequence ID" value="CDO68872.1"/>
    <property type="molecule type" value="Genomic_DNA"/>
</dbReference>
<sequence length="209" mass="23178">MSLPTIEVVWKQATEAFRADPKNREHVKSAFDILSAQKGQLQKYFGVQHEDRATAYAIIAWAELDDHYKLMNDAETYPRLGEATKSFFEPSSPSNMVHVRPTAEPFKAFEAPVTEIAWFTLKEGHSKSDLEQQVDALTKTILAGGPANGVVSGAWGPTVEKDSVIGLFLGWTSVEAHWNAVKDKTIGDMIAKIQTIASVEVIHIPLTKW</sequence>
<dbReference type="Gene3D" id="3.30.70.100">
    <property type="match status" value="2"/>
</dbReference>
<evidence type="ECO:0008006" key="3">
    <source>
        <dbReference type="Google" id="ProtNLM"/>
    </source>
</evidence>
<reference evidence="1" key="1">
    <citation type="submission" date="2014-01" db="EMBL/GenBank/DDBJ databases">
        <title>The genome of the white-rot fungus Pycnoporus cinnabarinus: a basidiomycete model with a versatile arsenal for lignocellulosic biomass breakdown.</title>
        <authorList>
            <person name="Levasseur A."/>
            <person name="Lomascolo A."/>
            <person name="Ruiz-Duenas F.J."/>
            <person name="Uzan E."/>
            <person name="Piumi F."/>
            <person name="Kues U."/>
            <person name="Ram A.F.J."/>
            <person name="Murat C."/>
            <person name="Haon M."/>
            <person name="Benoit I."/>
            <person name="Arfi Y."/>
            <person name="Chevret D."/>
            <person name="Drula E."/>
            <person name="Kwon M.J."/>
            <person name="Gouret P."/>
            <person name="Lesage-Meessen L."/>
            <person name="Lombard V."/>
            <person name="Mariette J."/>
            <person name="Noirot C."/>
            <person name="Park J."/>
            <person name="Patyshakuliyeva A."/>
            <person name="Wieneger R.A.B."/>
            <person name="Wosten H.A.B."/>
            <person name="Martin F."/>
            <person name="Coutinho P.M."/>
            <person name="de Vries R."/>
            <person name="Martinez A.T."/>
            <person name="Klopp C."/>
            <person name="Pontarotti P."/>
            <person name="Henrissat B."/>
            <person name="Record E."/>
        </authorList>
    </citation>
    <scope>NUCLEOTIDE SEQUENCE [LARGE SCALE GENOMIC DNA]</scope>
    <source>
        <strain evidence="1">BRFM137</strain>
    </source>
</reference>
<dbReference type="Proteomes" id="UP000029665">
    <property type="component" value="Unassembled WGS sequence"/>
</dbReference>
<protein>
    <recommendedName>
        <fullName evidence="3">ABM domain-containing protein</fullName>
    </recommendedName>
</protein>
<name>A0A060S3A1_PYCCI</name>
<proteinExistence type="predicted"/>
<dbReference type="HOGENOM" id="CLU_081631_3_1_1"/>
<evidence type="ECO:0000313" key="1">
    <source>
        <dbReference type="EMBL" id="CDO68872.1"/>
    </source>
</evidence>
<keyword evidence="2" id="KW-1185">Reference proteome</keyword>